<dbReference type="InterPro" id="IPR005119">
    <property type="entry name" value="LysR_subst-bd"/>
</dbReference>
<dbReference type="Pfam" id="PF03466">
    <property type="entry name" value="LysR_substrate"/>
    <property type="match status" value="1"/>
</dbReference>
<dbReference type="InterPro" id="IPR058163">
    <property type="entry name" value="LysR-type_TF_proteobact-type"/>
</dbReference>
<evidence type="ECO:0000256" key="3">
    <source>
        <dbReference type="ARBA" id="ARBA00023015"/>
    </source>
</evidence>
<keyword evidence="5" id="KW-0804">Transcription</keyword>
<dbReference type="PROSITE" id="PS50931">
    <property type="entry name" value="HTH_LYSR"/>
    <property type="match status" value="1"/>
</dbReference>
<dbReference type="PANTHER" id="PTHR30537:SF68">
    <property type="entry name" value="TRANSCRIPTIONAL REGULATOR-RELATED"/>
    <property type="match status" value="1"/>
</dbReference>
<dbReference type="AlphaFoldDB" id="A0AAE5X5G9"/>
<feature type="domain" description="HTH lysR-type" evidence="6">
    <location>
        <begin position="1"/>
        <end position="59"/>
    </location>
</feature>
<evidence type="ECO:0000313" key="8">
    <source>
        <dbReference type="Proteomes" id="UP000288972"/>
    </source>
</evidence>
<accession>A0AAE5X5G9</accession>
<reference evidence="7 8" key="1">
    <citation type="submission" date="2018-06" db="EMBL/GenBank/DDBJ databases">
        <title>Comparative genomics of rhizobia nodulating Arachis hypogaea in China.</title>
        <authorList>
            <person name="Li Y."/>
        </authorList>
    </citation>
    <scope>NUCLEOTIDE SEQUENCE [LARGE SCALE GENOMIC DNA]</scope>
    <source>
        <strain evidence="7 8">CCBAU 51670</strain>
    </source>
</reference>
<keyword evidence="3" id="KW-0805">Transcription regulation</keyword>
<dbReference type="GO" id="GO:0043565">
    <property type="term" value="F:sequence-specific DNA binding"/>
    <property type="evidence" value="ECO:0007669"/>
    <property type="project" value="TreeGrafter"/>
</dbReference>
<dbReference type="InterPro" id="IPR000847">
    <property type="entry name" value="LysR_HTH_N"/>
</dbReference>
<proteinExistence type="inferred from homology"/>
<dbReference type="Proteomes" id="UP000288972">
    <property type="component" value="Chromosome"/>
</dbReference>
<evidence type="ECO:0000256" key="5">
    <source>
        <dbReference type="ARBA" id="ARBA00023163"/>
    </source>
</evidence>
<dbReference type="FunFam" id="1.10.10.10:FF:000001">
    <property type="entry name" value="LysR family transcriptional regulator"/>
    <property type="match status" value="1"/>
</dbReference>
<comment type="similarity">
    <text evidence="2">Belongs to the LysR transcriptional regulatory family.</text>
</comment>
<protein>
    <submittedName>
        <fullName evidence="7">LysR family transcriptional regulator</fullName>
    </submittedName>
</protein>
<dbReference type="RefSeq" id="WP_128953860.1">
    <property type="nucleotide sequence ID" value="NZ_CP030053.1"/>
</dbReference>
<dbReference type="KEGG" id="bgz:XH91_29635"/>
<dbReference type="SUPFAM" id="SSF53850">
    <property type="entry name" value="Periplasmic binding protein-like II"/>
    <property type="match status" value="1"/>
</dbReference>
<dbReference type="PRINTS" id="PR00039">
    <property type="entry name" value="HTHLYSR"/>
</dbReference>
<evidence type="ECO:0000259" key="6">
    <source>
        <dbReference type="PROSITE" id="PS50931"/>
    </source>
</evidence>
<gene>
    <name evidence="7" type="ORF">XH91_29635</name>
</gene>
<dbReference type="CDD" id="cd08422">
    <property type="entry name" value="PBP2_CrgA_like"/>
    <property type="match status" value="1"/>
</dbReference>
<evidence type="ECO:0000256" key="2">
    <source>
        <dbReference type="ARBA" id="ARBA00009437"/>
    </source>
</evidence>
<organism evidence="7 8">
    <name type="scientific">Bradyrhizobium guangzhouense</name>
    <dbReference type="NCBI Taxonomy" id="1325095"/>
    <lineage>
        <taxon>Bacteria</taxon>
        <taxon>Pseudomonadati</taxon>
        <taxon>Pseudomonadota</taxon>
        <taxon>Alphaproteobacteria</taxon>
        <taxon>Hyphomicrobiales</taxon>
        <taxon>Nitrobacteraceae</taxon>
        <taxon>Bradyrhizobium</taxon>
    </lineage>
</organism>
<dbReference type="GO" id="GO:0006351">
    <property type="term" value="P:DNA-templated transcription"/>
    <property type="evidence" value="ECO:0007669"/>
    <property type="project" value="TreeGrafter"/>
</dbReference>
<evidence type="ECO:0000313" key="7">
    <source>
        <dbReference type="EMBL" id="QAU49110.1"/>
    </source>
</evidence>
<keyword evidence="4" id="KW-0238">DNA-binding</keyword>
<dbReference type="Gene3D" id="1.10.10.10">
    <property type="entry name" value="Winged helix-like DNA-binding domain superfamily/Winged helix DNA-binding domain"/>
    <property type="match status" value="1"/>
</dbReference>
<sequence length="317" mass="34786">MADLNDTLAFIKVVEGGSFTAAARELKLPKTTLSRRVRELERRLGAQLLHRTTRRLSLTEAGTIYFRQCRQIPQALADAESAVEQIQGQPRGKLRVTSSYSVMMSLIAPLLGDFRALYPDVHIDLMLTYQTPDLVKEQIDVSLLTAPTPLADSSMLARRLGLFPKRVYAGSAYLARRGEPVHPIELPRHSTLATRYWQRGSGYAWPLRNGGAIENFEISPVIEADDPEVLKIAMLGGAGLMMGTDIIMQQLVAEGTARPVMPGWCGPGVELHAVFPGGHLQPPKLRAFIDFLVSRLRAQGEIATADGATVCSLESED</sequence>
<comment type="function">
    <text evidence="1">NodD regulates the expression of the nodABCFE genes which encode other nodulation proteins. NodD is also a negative regulator of its own expression. Binds flavonoids as inducers.</text>
</comment>
<dbReference type="InterPro" id="IPR036388">
    <property type="entry name" value="WH-like_DNA-bd_sf"/>
</dbReference>
<dbReference type="InterPro" id="IPR036390">
    <property type="entry name" value="WH_DNA-bd_sf"/>
</dbReference>
<dbReference type="PANTHER" id="PTHR30537">
    <property type="entry name" value="HTH-TYPE TRANSCRIPTIONAL REGULATOR"/>
    <property type="match status" value="1"/>
</dbReference>
<dbReference type="Pfam" id="PF00126">
    <property type="entry name" value="HTH_1"/>
    <property type="match status" value="1"/>
</dbReference>
<dbReference type="SUPFAM" id="SSF46785">
    <property type="entry name" value="Winged helix' DNA-binding domain"/>
    <property type="match status" value="1"/>
</dbReference>
<evidence type="ECO:0000256" key="4">
    <source>
        <dbReference type="ARBA" id="ARBA00023125"/>
    </source>
</evidence>
<evidence type="ECO:0000256" key="1">
    <source>
        <dbReference type="ARBA" id="ARBA00003502"/>
    </source>
</evidence>
<dbReference type="EMBL" id="CP030053">
    <property type="protein sequence ID" value="QAU49110.1"/>
    <property type="molecule type" value="Genomic_DNA"/>
</dbReference>
<dbReference type="Gene3D" id="3.40.190.290">
    <property type="match status" value="1"/>
</dbReference>
<name>A0AAE5X5G9_9BRAD</name>
<dbReference type="GO" id="GO:0003700">
    <property type="term" value="F:DNA-binding transcription factor activity"/>
    <property type="evidence" value="ECO:0007669"/>
    <property type="project" value="InterPro"/>
</dbReference>